<evidence type="ECO:0000313" key="2">
    <source>
        <dbReference type="Proteomes" id="UP000324222"/>
    </source>
</evidence>
<dbReference type="EMBL" id="VSRR010002332">
    <property type="protein sequence ID" value="MPC30873.1"/>
    <property type="molecule type" value="Genomic_DNA"/>
</dbReference>
<dbReference type="AlphaFoldDB" id="A0A5B7ED27"/>
<reference evidence="1 2" key="1">
    <citation type="submission" date="2019-05" db="EMBL/GenBank/DDBJ databases">
        <title>Another draft genome of Portunus trituberculatus and its Hox gene families provides insights of decapod evolution.</title>
        <authorList>
            <person name="Jeong J.-H."/>
            <person name="Song I."/>
            <person name="Kim S."/>
            <person name="Choi T."/>
            <person name="Kim D."/>
            <person name="Ryu S."/>
            <person name="Kim W."/>
        </authorList>
    </citation>
    <scope>NUCLEOTIDE SEQUENCE [LARGE SCALE GENOMIC DNA]</scope>
    <source>
        <tissue evidence="1">Muscle</tissue>
    </source>
</reference>
<organism evidence="1 2">
    <name type="scientific">Portunus trituberculatus</name>
    <name type="common">Swimming crab</name>
    <name type="synonym">Neptunus trituberculatus</name>
    <dbReference type="NCBI Taxonomy" id="210409"/>
    <lineage>
        <taxon>Eukaryota</taxon>
        <taxon>Metazoa</taxon>
        <taxon>Ecdysozoa</taxon>
        <taxon>Arthropoda</taxon>
        <taxon>Crustacea</taxon>
        <taxon>Multicrustacea</taxon>
        <taxon>Malacostraca</taxon>
        <taxon>Eumalacostraca</taxon>
        <taxon>Eucarida</taxon>
        <taxon>Decapoda</taxon>
        <taxon>Pleocyemata</taxon>
        <taxon>Brachyura</taxon>
        <taxon>Eubrachyura</taxon>
        <taxon>Portunoidea</taxon>
        <taxon>Portunidae</taxon>
        <taxon>Portuninae</taxon>
        <taxon>Portunus</taxon>
    </lineage>
</organism>
<proteinExistence type="predicted"/>
<protein>
    <submittedName>
        <fullName evidence="1">Uncharacterized protein</fullName>
    </submittedName>
</protein>
<name>A0A5B7ED27_PORTR</name>
<accession>A0A5B7ED27</accession>
<evidence type="ECO:0000313" key="1">
    <source>
        <dbReference type="EMBL" id="MPC30873.1"/>
    </source>
</evidence>
<sequence>MITLQTKSSDSPLPKRPVMSATVVRVTTFPPLSVLTILAKERVFSPAAYIQQVTNVHDYQ</sequence>
<comment type="caution">
    <text evidence="1">The sequence shown here is derived from an EMBL/GenBank/DDBJ whole genome shotgun (WGS) entry which is preliminary data.</text>
</comment>
<dbReference type="Proteomes" id="UP000324222">
    <property type="component" value="Unassembled WGS sequence"/>
</dbReference>
<gene>
    <name evidence="1" type="ORF">E2C01_024145</name>
</gene>
<keyword evidence="2" id="KW-1185">Reference proteome</keyword>